<feature type="compositionally biased region" description="Polar residues" evidence="1">
    <location>
        <begin position="22"/>
        <end position="44"/>
    </location>
</feature>
<gene>
    <name evidence="2" type="ORF">QCA50_009417</name>
</gene>
<proteinExistence type="predicted"/>
<feature type="compositionally biased region" description="Basic and acidic residues" evidence="1">
    <location>
        <begin position="48"/>
        <end position="70"/>
    </location>
</feature>
<evidence type="ECO:0000313" key="2">
    <source>
        <dbReference type="EMBL" id="KAK7687537.1"/>
    </source>
</evidence>
<feature type="region of interest" description="Disordered" evidence="1">
    <location>
        <begin position="1"/>
        <end position="106"/>
    </location>
</feature>
<evidence type="ECO:0000313" key="3">
    <source>
        <dbReference type="Proteomes" id="UP001385951"/>
    </source>
</evidence>
<accession>A0AAW0GC83</accession>
<reference evidence="2 3" key="1">
    <citation type="submission" date="2022-09" db="EMBL/GenBank/DDBJ databases">
        <authorList>
            <person name="Palmer J.M."/>
        </authorList>
    </citation>
    <scope>NUCLEOTIDE SEQUENCE [LARGE SCALE GENOMIC DNA]</scope>
    <source>
        <strain evidence="2 3">DSM 7382</strain>
    </source>
</reference>
<organism evidence="2 3">
    <name type="scientific">Cerrena zonata</name>
    <dbReference type="NCBI Taxonomy" id="2478898"/>
    <lineage>
        <taxon>Eukaryota</taxon>
        <taxon>Fungi</taxon>
        <taxon>Dikarya</taxon>
        <taxon>Basidiomycota</taxon>
        <taxon>Agaricomycotina</taxon>
        <taxon>Agaricomycetes</taxon>
        <taxon>Polyporales</taxon>
        <taxon>Cerrenaceae</taxon>
        <taxon>Cerrena</taxon>
    </lineage>
</organism>
<feature type="compositionally biased region" description="Polar residues" evidence="1">
    <location>
        <begin position="85"/>
        <end position="104"/>
    </location>
</feature>
<comment type="caution">
    <text evidence="2">The sequence shown here is derived from an EMBL/GenBank/DDBJ whole genome shotgun (WGS) entry which is preliminary data.</text>
</comment>
<dbReference type="AlphaFoldDB" id="A0AAW0GC83"/>
<dbReference type="Proteomes" id="UP001385951">
    <property type="component" value="Unassembled WGS sequence"/>
</dbReference>
<name>A0AAW0GC83_9APHY</name>
<dbReference type="EMBL" id="JASBNA010000013">
    <property type="protein sequence ID" value="KAK7687537.1"/>
    <property type="molecule type" value="Genomic_DNA"/>
</dbReference>
<sequence length="221" mass="24844">MATDLLINELSDKTLQLKVDSSPKQAPLNKTPNQQGPSANSNPAPENKLAERSVHSQDKQPEREASERVRARSINNRSPEKQKSLDTNSTKTSTSVESSPSKTPGISEALAETSRFFNLPTLTAGTLTEERSNNGHDGGKSILPFAKLCERYSYIGKFFGFEPSQYPSVVSFAIETLYNTGEDPDRDIISKLCEDEDHWRKFNHERNLFFCFTTKQINRKE</sequence>
<protein>
    <submittedName>
        <fullName evidence="2">Uncharacterized protein</fullName>
    </submittedName>
</protein>
<evidence type="ECO:0000256" key="1">
    <source>
        <dbReference type="SAM" id="MobiDB-lite"/>
    </source>
</evidence>
<keyword evidence="3" id="KW-1185">Reference proteome</keyword>